<organism evidence="1">
    <name type="scientific">Fundidesulfovibrio putealis</name>
    <dbReference type="NCBI Taxonomy" id="270496"/>
    <lineage>
        <taxon>Bacteria</taxon>
        <taxon>Pseudomonadati</taxon>
        <taxon>Thermodesulfobacteriota</taxon>
        <taxon>Desulfovibrionia</taxon>
        <taxon>Desulfovibrionales</taxon>
        <taxon>Desulfovibrionaceae</taxon>
        <taxon>Fundidesulfovibrio</taxon>
    </lineage>
</organism>
<name>A0A7C4AI13_9BACT</name>
<protein>
    <submittedName>
        <fullName evidence="1">Uncharacterized protein</fullName>
    </submittedName>
</protein>
<sequence length="111" mass="12090">MRSGKPAFRLYGAVTLSDAAMAARLADTLPHGAARQDGASLDVDYAGHWVDVDAFLDLAATLLQPGQDGHLDVFDDDEGRITRYDLLPGAHQSVSHRYDDILEHTKGEGNW</sequence>
<dbReference type="AlphaFoldDB" id="A0A7C4AI13"/>
<dbReference type="EMBL" id="DSRP01000686">
    <property type="protein sequence ID" value="HGG93237.1"/>
    <property type="molecule type" value="Genomic_DNA"/>
</dbReference>
<gene>
    <name evidence="1" type="ORF">ENR59_09855</name>
</gene>
<accession>A0A7C4AI13</accession>
<reference evidence="1" key="1">
    <citation type="journal article" date="2020" name="mSystems">
        <title>Genome- and Community-Level Interaction Insights into Carbon Utilization and Element Cycling Functions of Hydrothermarchaeota in Hydrothermal Sediment.</title>
        <authorList>
            <person name="Zhou Z."/>
            <person name="Liu Y."/>
            <person name="Xu W."/>
            <person name="Pan J."/>
            <person name="Luo Z.H."/>
            <person name="Li M."/>
        </authorList>
    </citation>
    <scope>NUCLEOTIDE SEQUENCE [LARGE SCALE GENOMIC DNA]</scope>
    <source>
        <strain evidence="1">SpSt-413</strain>
    </source>
</reference>
<comment type="caution">
    <text evidence="1">The sequence shown here is derived from an EMBL/GenBank/DDBJ whole genome shotgun (WGS) entry which is preliminary data.</text>
</comment>
<proteinExistence type="predicted"/>
<evidence type="ECO:0000313" key="1">
    <source>
        <dbReference type="EMBL" id="HGG93237.1"/>
    </source>
</evidence>